<protein>
    <submittedName>
        <fullName evidence="2">Uncharacterized protein</fullName>
    </submittedName>
</protein>
<dbReference type="AlphaFoldDB" id="A0A2N0PI87"/>
<dbReference type="Proteomes" id="UP000684084">
    <property type="component" value="Unassembled WGS sequence"/>
</dbReference>
<reference evidence="2 3" key="2">
    <citation type="submission" date="2017-09" db="EMBL/GenBank/DDBJ databases">
        <title>Extensive intraspecific genome diversity in a model arbuscular mycorrhizal fungus.</title>
        <authorList>
            <person name="Chen E.C."/>
            <person name="Morin E."/>
            <person name="Beaudet D."/>
            <person name="Noel J."/>
            <person name="Ndikumana S."/>
            <person name="Charron P."/>
            <person name="St-Onge C."/>
            <person name="Giorgi J."/>
            <person name="Grigoriev I.V."/>
            <person name="Roux C."/>
            <person name="Martin F.M."/>
            <person name="Corradi N."/>
        </authorList>
    </citation>
    <scope>NUCLEOTIDE SEQUENCE [LARGE SCALE GENOMIC DNA]</scope>
    <source>
        <strain evidence="2 3">A5</strain>
    </source>
</reference>
<dbReference type="Proteomes" id="UP000232722">
    <property type="component" value="Unassembled WGS sequence"/>
</dbReference>
<sequence length="87" mass="10089">MQIGETAICVKPSQIIQDFIISMPQASYLYMPNKRVLRKQISRIRTENMTPQPQSLQNVDVLTNLHVTISEEPFLIKELTFNEENIL</sequence>
<comment type="caution">
    <text evidence="2">The sequence shown here is derived from an EMBL/GenBank/DDBJ whole genome shotgun (WGS) entry which is preliminary data.</text>
</comment>
<dbReference type="EMBL" id="CAGKOT010000032">
    <property type="protein sequence ID" value="CAB5373763.1"/>
    <property type="molecule type" value="Genomic_DNA"/>
</dbReference>
<accession>A0A2N0PI87</accession>
<proteinExistence type="predicted"/>
<reference evidence="2 3" key="1">
    <citation type="submission" date="2016-04" db="EMBL/GenBank/DDBJ databases">
        <title>Genome analyses suggest a sexual origin of heterokaryosis in a supposedly ancient asexual fungus.</title>
        <authorList>
            <person name="Ropars J."/>
            <person name="Sedzielewska K."/>
            <person name="Noel J."/>
            <person name="Charron P."/>
            <person name="Farinelli L."/>
            <person name="Marton T."/>
            <person name="Kruger M."/>
            <person name="Pelin A."/>
            <person name="Brachmann A."/>
            <person name="Corradi N."/>
        </authorList>
    </citation>
    <scope>NUCLEOTIDE SEQUENCE [LARGE SCALE GENOMIC DNA]</scope>
    <source>
        <strain evidence="2 3">A5</strain>
    </source>
</reference>
<dbReference type="EMBL" id="LLXJ01000747">
    <property type="protein sequence ID" value="PKC06523.1"/>
    <property type="molecule type" value="Genomic_DNA"/>
</dbReference>
<name>A0A2N0PI87_9GLOM</name>
<reference evidence="1" key="3">
    <citation type="submission" date="2020-05" db="EMBL/GenBank/DDBJ databases">
        <authorList>
            <person name="Rincon C."/>
            <person name="Sanders R I."/>
            <person name="Robbins C."/>
            <person name="Chaturvedi A."/>
        </authorList>
    </citation>
    <scope>NUCLEOTIDE SEQUENCE</scope>
    <source>
        <strain evidence="1">CHB12</strain>
    </source>
</reference>
<dbReference type="OrthoDB" id="2422836at2759"/>
<evidence type="ECO:0000313" key="2">
    <source>
        <dbReference type="EMBL" id="PKC06523.1"/>
    </source>
</evidence>
<evidence type="ECO:0000313" key="1">
    <source>
        <dbReference type="EMBL" id="CAB5373763.1"/>
    </source>
</evidence>
<organism evidence="2 3">
    <name type="scientific">Rhizophagus irregularis</name>
    <dbReference type="NCBI Taxonomy" id="588596"/>
    <lineage>
        <taxon>Eukaryota</taxon>
        <taxon>Fungi</taxon>
        <taxon>Fungi incertae sedis</taxon>
        <taxon>Mucoromycota</taxon>
        <taxon>Glomeromycotina</taxon>
        <taxon>Glomeromycetes</taxon>
        <taxon>Glomerales</taxon>
        <taxon>Glomeraceae</taxon>
        <taxon>Rhizophagus</taxon>
    </lineage>
</organism>
<evidence type="ECO:0000313" key="3">
    <source>
        <dbReference type="Proteomes" id="UP000232722"/>
    </source>
</evidence>
<gene>
    <name evidence="1" type="ORF">CHRIB12_LOCUS14150</name>
    <name evidence="2" type="ORF">RhiirA5_419441</name>
</gene>
<dbReference type="VEuPathDB" id="FungiDB:RhiirFUN_015040"/>